<name>A0ABV3XZY5_9RHOB</name>
<protein>
    <submittedName>
        <fullName evidence="3">3-carboxy-cis,cis-muconate cycloisomerase</fullName>
    </submittedName>
</protein>
<dbReference type="PANTHER" id="PTHR43172">
    <property type="entry name" value="ADENYLOSUCCINATE LYASE"/>
    <property type="match status" value="1"/>
</dbReference>
<dbReference type="InterPro" id="IPR000362">
    <property type="entry name" value="Fumarate_lyase_fam"/>
</dbReference>
<dbReference type="PANTHER" id="PTHR43172:SF2">
    <property type="entry name" value="ADENYLOSUCCINATE LYASE C-TERMINAL DOMAIN-CONTAINING PROTEIN"/>
    <property type="match status" value="1"/>
</dbReference>
<dbReference type="Gene3D" id="1.10.40.30">
    <property type="entry name" value="Fumarase/aspartase (C-terminal domain)"/>
    <property type="match status" value="1"/>
</dbReference>
<evidence type="ECO:0000256" key="1">
    <source>
        <dbReference type="ARBA" id="ARBA00034772"/>
    </source>
</evidence>
<comment type="similarity">
    <text evidence="1">Belongs to the class-II fumarase/aspartase family.</text>
</comment>
<accession>A0ABV3XZY5</accession>
<dbReference type="SMART" id="SM00998">
    <property type="entry name" value="ADSL_C"/>
    <property type="match status" value="1"/>
</dbReference>
<dbReference type="Gene3D" id="1.20.200.10">
    <property type="entry name" value="Fumarase/aspartase (Central domain)"/>
    <property type="match status" value="1"/>
</dbReference>
<dbReference type="Proteomes" id="UP001560019">
    <property type="component" value="Unassembled WGS sequence"/>
</dbReference>
<dbReference type="PRINTS" id="PR00149">
    <property type="entry name" value="FUMRATELYASE"/>
</dbReference>
<dbReference type="InterPro" id="IPR008948">
    <property type="entry name" value="L-Aspartase-like"/>
</dbReference>
<evidence type="ECO:0000313" key="4">
    <source>
        <dbReference type="Proteomes" id="UP001560019"/>
    </source>
</evidence>
<sequence>MATSPFDSTLYRDLFHDAEIGRLFTDSAEVRAMLLVEGALAKVQGQMGVIPEISGAFIHRASMELQVDPGGLAPETGLSAVPVPALVAAFRKAMEAPEHGQYVHWGATSQDIIDTALVLRLRQALTVIETRLSAVLAALAALADAHAQQPMAARTLSQTATPTSFGAVVASWGWPLIRHRDRLAELRPRLLRVSLFGAAGTLSAMGEKGPEVRAGLAEALGLSDPGDVWHTGRDTLGELSGWLTGLAGSLGKIGEDLVLLAQSDTGEVRLAGAGGSSTLPHKQNPIAPSVLCALARHLVGLNANMQGALAHRQQRDAAAYLVEWLSLPQIVMGAARGLAVAEALVPAIEPQPSAMAAHIDDGTGLAYAEALSFALAGQMPRPDAQAKAKGLAQEARDTGTPLARLAARDWPGTDWGALFTPQAQMGEAPEQAARFVAAVKGV</sequence>
<evidence type="ECO:0000259" key="2">
    <source>
        <dbReference type="SMART" id="SM00998"/>
    </source>
</evidence>
<feature type="domain" description="Adenylosuccinate lyase C-terminal" evidence="2">
    <location>
        <begin position="363"/>
        <end position="436"/>
    </location>
</feature>
<dbReference type="SUPFAM" id="SSF48557">
    <property type="entry name" value="L-aspartase-like"/>
    <property type="match status" value="1"/>
</dbReference>
<evidence type="ECO:0000313" key="3">
    <source>
        <dbReference type="EMBL" id="MEX5729868.1"/>
    </source>
</evidence>
<dbReference type="RefSeq" id="WP_125404560.1">
    <property type="nucleotide sequence ID" value="NZ_JBEHHI010000003.1"/>
</dbReference>
<proteinExistence type="inferred from homology"/>
<dbReference type="InterPro" id="IPR019468">
    <property type="entry name" value="AdenyloSucc_lyase_C"/>
</dbReference>
<dbReference type="Pfam" id="PF00206">
    <property type="entry name" value="Lyase_1"/>
    <property type="match status" value="1"/>
</dbReference>
<reference evidence="3 4" key="1">
    <citation type="submission" date="2024-06" db="EMBL/GenBank/DDBJ databases">
        <title>Genome of Rhodovulum iodosum, a marine photoferrotroph.</title>
        <authorList>
            <person name="Bianchini G."/>
            <person name="Nikeleit V."/>
            <person name="Kappler A."/>
            <person name="Bryce C."/>
            <person name="Sanchez-Baracaldo P."/>
        </authorList>
    </citation>
    <scope>NUCLEOTIDE SEQUENCE [LARGE SCALE GENOMIC DNA]</scope>
    <source>
        <strain evidence="3 4">UT/N1</strain>
    </source>
</reference>
<gene>
    <name evidence="3" type="ORF">Ga0609869_003221</name>
</gene>
<comment type="caution">
    <text evidence="3">The sequence shown here is derived from an EMBL/GenBank/DDBJ whole genome shotgun (WGS) entry which is preliminary data.</text>
</comment>
<organism evidence="3 4">
    <name type="scientific">Rhodovulum iodosum</name>
    <dbReference type="NCBI Taxonomy" id="68291"/>
    <lineage>
        <taxon>Bacteria</taxon>
        <taxon>Pseudomonadati</taxon>
        <taxon>Pseudomonadota</taxon>
        <taxon>Alphaproteobacteria</taxon>
        <taxon>Rhodobacterales</taxon>
        <taxon>Paracoccaceae</taxon>
        <taxon>Rhodovulum</taxon>
    </lineage>
</organism>
<dbReference type="PRINTS" id="PR00145">
    <property type="entry name" value="ARGSUCLYASE"/>
</dbReference>
<dbReference type="EMBL" id="JBEHHI010000003">
    <property type="protein sequence ID" value="MEX5729868.1"/>
    <property type="molecule type" value="Genomic_DNA"/>
</dbReference>
<keyword evidence="4" id="KW-1185">Reference proteome</keyword>
<dbReference type="InterPro" id="IPR022761">
    <property type="entry name" value="Fumarate_lyase_N"/>
</dbReference>